<dbReference type="Proteomes" id="UP000239326">
    <property type="component" value="Chromosome"/>
</dbReference>
<organism evidence="1 2">
    <name type="scientific">Simplicispira suum</name>
    <dbReference type="NCBI Taxonomy" id="2109915"/>
    <lineage>
        <taxon>Bacteria</taxon>
        <taxon>Pseudomonadati</taxon>
        <taxon>Pseudomonadota</taxon>
        <taxon>Betaproteobacteria</taxon>
        <taxon>Burkholderiales</taxon>
        <taxon>Comamonadaceae</taxon>
        <taxon>Simplicispira</taxon>
    </lineage>
</organism>
<name>A0A2S0N0D4_9BURK</name>
<dbReference type="RefSeq" id="WP_106446563.1">
    <property type="nucleotide sequence ID" value="NZ_CP027669.1"/>
</dbReference>
<keyword evidence="2" id="KW-1185">Reference proteome</keyword>
<dbReference type="OrthoDB" id="8912320at2"/>
<reference evidence="1 2" key="1">
    <citation type="submission" date="2018-03" db="EMBL/GenBank/DDBJ databases">
        <title>Genome sequencing of Simplicispira sp.</title>
        <authorList>
            <person name="Kim S.-J."/>
            <person name="Heo J."/>
            <person name="Kwon S.-W."/>
        </authorList>
    </citation>
    <scope>NUCLEOTIDE SEQUENCE [LARGE SCALE GENOMIC DNA]</scope>
    <source>
        <strain evidence="1 2">SC1-8</strain>
    </source>
</reference>
<evidence type="ECO:0008006" key="3">
    <source>
        <dbReference type="Google" id="ProtNLM"/>
    </source>
</evidence>
<sequence>MLEFGLHQGTSLYGRTPQDGLRLIPVAGTPGGMGLQVLWDICTHLQALGYPTVVLDGSERETSEAPGLLELLDDTLWIEPPAQLPGADSLAVLPAARGLAELASRRAGAPQALLALQPLLRRYAVVLLYAPMAMLASPLLEGSSASPLVLLGDDGKAVINSYQQLKLLSFHTGLMGTVARLVHGDEERAAAQQQLRVLCDCAAKHLGRAPRSLLLHANRPADLQRLALELLENAETLCASGLFAALPSPNEAQRATPLATSH</sequence>
<dbReference type="AlphaFoldDB" id="A0A2S0N0D4"/>
<proteinExistence type="predicted"/>
<evidence type="ECO:0000313" key="2">
    <source>
        <dbReference type="Proteomes" id="UP000239326"/>
    </source>
</evidence>
<protein>
    <recommendedName>
        <fullName evidence="3">Flagellar biosynthesis protein</fullName>
    </recommendedName>
</protein>
<accession>A0A2S0N0D4</accession>
<dbReference type="KEGG" id="simp:C6571_10050"/>
<evidence type="ECO:0000313" key="1">
    <source>
        <dbReference type="EMBL" id="AVO41586.1"/>
    </source>
</evidence>
<gene>
    <name evidence="1" type="ORF">C6571_10050</name>
</gene>
<dbReference type="EMBL" id="CP027669">
    <property type="protein sequence ID" value="AVO41586.1"/>
    <property type="molecule type" value="Genomic_DNA"/>
</dbReference>